<reference evidence="2 3" key="1">
    <citation type="submission" date="2021-07" db="EMBL/GenBank/DDBJ databases">
        <title>Mesonia aestuariivivens sp. nov., isolated from a tidal flat.</title>
        <authorList>
            <person name="Kim Y.-O."/>
            <person name="Yoon J.-H."/>
        </authorList>
    </citation>
    <scope>NUCLEOTIDE SEQUENCE [LARGE SCALE GENOMIC DNA]</scope>
    <source>
        <strain evidence="2 3">JHPTF-M18</strain>
    </source>
</reference>
<keyword evidence="3" id="KW-1185">Reference proteome</keyword>
<feature type="chain" id="PRO_5045482463" evidence="1">
    <location>
        <begin position="19"/>
        <end position="549"/>
    </location>
</feature>
<dbReference type="Proteomes" id="UP000719267">
    <property type="component" value="Unassembled WGS sequence"/>
</dbReference>
<protein>
    <submittedName>
        <fullName evidence="2">Gliding motility-associated C-terminal domain-containing protein</fullName>
    </submittedName>
</protein>
<evidence type="ECO:0000313" key="3">
    <source>
        <dbReference type="Proteomes" id="UP000719267"/>
    </source>
</evidence>
<comment type="caution">
    <text evidence="2">The sequence shown here is derived from an EMBL/GenBank/DDBJ whole genome shotgun (WGS) entry which is preliminary data.</text>
</comment>
<keyword evidence="1" id="KW-0732">Signal</keyword>
<dbReference type="EMBL" id="JAHWDF010000005">
    <property type="protein sequence ID" value="MBW2961372.1"/>
    <property type="molecule type" value="Genomic_DNA"/>
</dbReference>
<name>A0ABS6W0M5_9FLAO</name>
<dbReference type="Pfam" id="PF13585">
    <property type="entry name" value="CHU_C"/>
    <property type="match status" value="1"/>
</dbReference>
<dbReference type="NCBIfam" id="NF038133">
    <property type="entry name" value="choice_anch_L"/>
    <property type="match status" value="1"/>
</dbReference>
<proteinExistence type="predicted"/>
<evidence type="ECO:0000256" key="1">
    <source>
        <dbReference type="SAM" id="SignalP"/>
    </source>
</evidence>
<accession>A0ABS6W0M5</accession>
<evidence type="ECO:0000313" key="2">
    <source>
        <dbReference type="EMBL" id="MBW2961372.1"/>
    </source>
</evidence>
<dbReference type="NCBIfam" id="TIGR04131">
    <property type="entry name" value="Bac_Flav_CTERM"/>
    <property type="match status" value="1"/>
</dbReference>
<feature type="signal peptide" evidence="1">
    <location>
        <begin position="1"/>
        <end position="18"/>
    </location>
</feature>
<dbReference type="InterPro" id="IPR049804">
    <property type="entry name" value="Choice_anch_L"/>
</dbReference>
<dbReference type="InterPro" id="IPR026341">
    <property type="entry name" value="T9SS_type_B"/>
</dbReference>
<sequence length="549" mass="61143">MKNSITLFILLVSCSIVSQNITVNSNNYTPQELVEDVLINNGCIQNINVTGSVSGNFSSEKSFGYFEKNNTNFPFDSGIVMSTGRLSNVPGPNDHLSDDDASGWGSDQDLEQVLGISNTYNATVIEFDFTPNANFIQFKYIFASEEYRASDSRTCQYSDVFGFLIKPIGGTYSNIAVVPGTNTPVKVTTVHPQIVDGNNGCNAINEQYFGSFNGINHPINFNGQTKPLVAEANVIAGTTYHIKLVIADDSNYRYDSAVFLEANSFNIGLAPEGEDIIMCDDFSNDGFTDFDLTENDNIILANQSTGDVNYYLNENDADNLQNEITNPSNFTNTSNPQEIFARIVNQNSSSCYEPSSFEISVQDIEVNSIDETLVESSVIFDLTAIENSISLDSTQFIEGYYLNAQEASFQMNAINSPEAFESINDNQEIFIRINSTSSCYSIYTFKLETIEKEDSFLFIPQGFSPNNDGINDTFHIENLYETYGNFEIKIYSRNGNLVFEGNNSKPEWDGTSTHGINSGNQLPTGTYYYVLELNDAENKIYKNWVYINR</sequence>
<dbReference type="RefSeq" id="WP_219039658.1">
    <property type="nucleotide sequence ID" value="NZ_JAHWDF010000005.1"/>
</dbReference>
<gene>
    <name evidence="2" type="ORF">KW502_06135</name>
</gene>
<organism evidence="2 3">
    <name type="scientific">Mesonia aestuariivivens</name>
    <dbReference type="NCBI Taxonomy" id="2796128"/>
    <lineage>
        <taxon>Bacteria</taxon>
        <taxon>Pseudomonadati</taxon>
        <taxon>Bacteroidota</taxon>
        <taxon>Flavobacteriia</taxon>
        <taxon>Flavobacteriales</taxon>
        <taxon>Flavobacteriaceae</taxon>
        <taxon>Mesonia</taxon>
    </lineage>
</organism>